<name>A0A2S1QVY5_9FLAO</name>
<keyword evidence="4" id="KW-1185">Reference proteome</keyword>
<evidence type="ECO:0000259" key="2">
    <source>
        <dbReference type="Pfam" id="PF21544"/>
    </source>
</evidence>
<dbReference type="AlphaFoldDB" id="A0A2S1QVY5"/>
<evidence type="ECO:0000313" key="3">
    <source>
        <dbReference type="EMBL" id="AWH84587.1"/>
    </source>
</evidence>
<dbReference type="OrthoDB" id="9807410at2"/>
<dbReference type="KEGG" id="falb:HYN59_05395"/>
<keyword evidence="1" id="KW-0732">Signal</keyword>
<dbReference type="Proteomes" id="UP000244929">
    <property type="component" value="Chromosome"/>
</dbReference>
<reference evidence="3 4" key="1">
    <citation type="submission" date="2018-04" db="EMBL/GenBank/DDBJ databases">
        <title>Genome sequencing of Flavobacterium sp. HYN0059.</title>
        <authorList>
            <person name="Yi H."/>
            <person name="Baek C."/>
        </authorList>
    </citation>
    <scope>NUCLEOTIDE SEQUENCE [LARGE SCALE GENOMIC DNA]</scope>
    <source>
        <strain evidence="3 4">HYN0059</strain>
    </source>
</reference>
<proteinExistence type="predicted"/>
<dbReference type="InterPro" id="IPR015943">
    <property type="entry name" value="WD40/YVTN_repeat-like_dom_sf"/>
</dbReference>
<dbReference type="Pfam" id="PF07494">
    <property type="entry name" value="Reg_prop"/>
    <property type="match status" value="1"/>
</dbReference>
<dbReference type="Pfam" id="PF21544">
    <property type="entry name" value="PorZ_N_b_propeller"/>
    <property type="match status" value="1"/>
</dbReference>
<dbReference type="RefSeq" id="WP_108777293.1">
    <property type="nucleotide sequence ID" value="NZ_CP029186.1"/>
</dbReference>
<protein>
    <submittedName>
        <fullName evidence="3">ABC transporter substrate-binding protein</fullName>
    </submittedName>
</protein>
<feature type="domain" description="PorZ N-terminal beta-propeller" evidence="2">
    <location>
        <begin position="43"/>
        <end position="203"/>
    </location>
</feature>
<dbReference type="InterPro" id="IPR011110">
    <property type="entry name" value="Reg_prop"/>
</dbReference>
<evidence type="ECO:0000313" key="4">
    <source>
        <dbReference type="Proteomes" id="UP000244929"/>
    </source>
</evidence>
<dbReference type="NCBIfam" id="TIGR04183">
    <property type="entry name" value="Por_Secre_tail"/>
    <property type="match status" value="1"/>
</dbReference>
<organism evidence="3 4">
    <name type="scientific">Flavobacterium album</name>
    <dbReference type="NCBI Taxonomy" id="2175091"/>
    <lineage>
        <taxon>Bacteria</taxon>
        <taxon>Pseudomonadati</taxon>
        <taxon>Bacteroidota</taxon>
        <taxon>Flavobacteriia</taxon>
        <taxon>Flavobacteriales</taxon>
        <taxon>Flavobacteriaceae</taxon>
        <taxon>Flavobacterium</taxon>
    </lineage>
</organism>
<dbReference type="SUPFAM" id="SSF63829">
    <property type="entry name" value="Calcium-dependent phosphotriesterase"/>
    <property type="match status" value="2"/>
</dbReference>
<dbReference type="Gene3D" id="2.130.10.10">
    <property type="entry name" value="YVTN repeat-like/Quinoprotein amine dehydrogenase"/>
    <property type="match status" value="2"/>
</dbReference>
<dbReference type="InterPro" id="IPR026444">
    <property type="entry name" value="Secre_tail"/>
</dbReference>
<gene>
    <name evidence="3" type="ORF">HYN59_05395</name>
</gene>
<dbReference type="InterPro" id="IPR048954">
    <property type="entry name" value="PorZ_N"/>
</dbReference>
<accession>A0A2S1QVY5</accession>
<dbReference type="EMBL" id="CP029186">
    <property type="protein sequence ID" value="AWH84587.1"/>
    <property type="molecule type" value="Genomic_DNA"/>
</dbReference>
<evidence type="ECO:0000256" key="1">
    <source>
        <dbReference type="ARBA" id="ARBA00022729"/>
    </source>
</evidence>
<sequence>MKRVLLLLSLLFSIVSIGQGNQLWGSYYSYNNVQDITESNNRVFAASESAMFTKNVATNEIKTITSVDGLKAETITAIHHSPTYGKTLVGNANGLLLVVNNDFSVLNRIAIVQETTIPAAKKKINHIYEYEGKAYISCDFGIAVFNLATLEFGDTYYLGPSGAEISVRQATIYNGYMYAATNESGLRRATFPNPNLNDFSQWTQVFGGAWSAALTYSGSFFGFANGTLYKPDLQNNIPYGFDVFPSEMVDLREANGYMVATCSNRINVYNDALVRVFQLNLIPGENVTFTCATIVGGDIFIGTKEKGVFSIPMTNLSAVTNITPDGPLMSSIFSLDKTPNNLWAVYGGYSATYNPFPLKYYGISKFSSTGWTHIPNDDLFDAASISDIIANPNNENIVFAASFHDGLIKIENDVPVAIYDESPAIPNGPEPISSSDISVRINSLAFDKSGNLWMTNSLAHNAIKRYSPGNDQWASFNIFEAIGADNFAKMAIDRNNTKWIPTNHNGVLAFNENLNNKSIIIKGQENLPNDNVKCVAIDNNNRLWIGTITGLRVVSSIERFMTEDELTANPIIILEDGLAQELMYEQTITDIVVDGANNKWIGTAGAGAFLVTPDGQGTLFHFTKENSPLPSNNINDIEIDSATGEVFFATDRGMVSYKGTSTAAAGDLSKVYVFPNPVRPNFDGDVNISGLVDKANIKITDIEGNLVYETTSEGGTVLWDTRAFGKYKVATGVYMIFISSEDGTETKVKKVMIIRGE</sequence>